<proteinExistence type="inferred from homology"/>
<evidence type="ECO:0000256" key="3">
    <source>
        <dbReference type="ARBA" id="ARBA00022448"/>
    </source>
</evidence>
<evidence type="ECO:0000313" key="9">
    <source>
        <dbReference type="Proteomes" id="UP001321473"/>
    </source>
</evidence>
<feature type="transmembrane region" description="Helical" evidence="7">
    <location>
        <begin position="127"/>
        <end position="150"/>
    </location>
</feature>
<feature type="transmembrane region" description="Helical" evidence="7">
    <location>
        <begin position="226"/>
        <end position="244"/>
    </location>
</feature>
<comment type="subcellular location">
    <subcellularLocation>
        <location evidence="1">Membrane</location>
        <topology evidence="1">Multi-pass membrane protein</topology>
    </subcellularLocation>
</comment>
<feature type="transmembrane region" description="Helical" evidence="7">
    <location>
        <begin position="356"/>
        <end position="377"/>
    </location>
</feature>
<keyword evidence="6 7" id="KW-0472">Membrane</keyword>
<dbReference type="GO" id="GO:0005337">
    <property type="term" value="F:nucleoside transmembrane transporter activity"/>
    <property type="evidence" value="ECO:0007669"/>
    <property type="project" value="InterPro"/>
</dbReference>
<feature type="transmembrane region" description="Helical" evidence="7">
    <location>
        <begin position="423"/>
        <end position="447"/>
    </location>
</feature>
<feature type="transmembrane region" description="Helical" evidence="7">
    <location>
        <begin position="323"/>
        <end position="344"/>
    </location>
</feature>
<evidence type="ECO:0000256" key="2">
    <source>
        <dbReference type="ARBA" id="ARBA00007965"/>
    </source>
</evidence>
<comment type="caution">
    <text evidence="8">The sequence shown here is derived from an EMBL/GenBank/DDBJ whole genome shotgun (WGS) entry which is preliminary data.</text>
</comment>
<evidence type="ECO:0000256" key="5">
    <source>
        <dbReference type="ARBA" id="ARBA00022989"/>
    </source>
</evidence>
<comment type="similarity">
    <text evidence="2">Belongs to the SLC29A/ENT transporter (TC 2.A.57) family.</text>
</comment>
<keyword evidence="3" id="KW-0813">Transport</keyword>
<accession>A0AAQ4EVS3</accession>
<dbReference type="InterPro" id="IPR002259">
    <property type="entry name" value="Eqnu_transpt"/>
</dbReference>
<evidence type="ECO:0008006" key="10">
    <source>
        <dbReference type="Google" id="ProtNLM"/>
    </source>
</evidence>
<feature type="transmembrane region" description="Helical" evidence="7">
    <location>
        <begin position="162"/>
        <end position="179"/>
    </location>
</feature>
<feature type="transmembrane region" description="Helical" evidence="7">
    <location>
        <begin position="256"/>
        <end position="278"/>
    </location>
</feature>
<organism evidence="8 9">
    <name type="scientific">Amblyomma americanum</name>
    <name type="common">Lone star tick</name>
    <dbReference type="NCBI Taxonomy" id="6943"/>
    <lineage>
        <taxon>Eukaryota</taxon>
        <taxon>Metazoa</taxon>
        <taxon>Ecdysozoa</taxon>
        <taxon>Arthropoda</taxon>
        <taxon>Chelicerata</taxon>
        <taxon>Arachnida</taxon>
        <taxon>Acari</taxon>
        <taxon>Parasitiformes</taxon>
        <taxon>Ixodida</taxon>
        <taxon>Ixodoidea</taxon>
        <taxon>Ixodidae</taxon>
        <taxon>Amblyomminae</taxon>
        <taxon>Amblyomma</taxon>
    </lineage>
</organism>
<dbReference type="AlphaFoldDB" id="A0AAQ4EVS3"/>
<feature type="transmembrane region" description="Helical" evidence="7">
    <location>
        <begin position="191"/>
        <end position="219"/>
    </location>
</feature>
<dbReference type="Pfam" id="PF01733">
    <property type="entry name" value="Nucleoside_tran"/>
    <property type="match status" value="1"/>
</dbReference>
<dbReference type="GO" id="GO:0005886">
    <property type="term" value="C:plasma membrane"/>
    <property type="evidence" value="ECO:0007669"/>
    <property type="project" value="TreeGrafter"/>
</dbReference>
<keyword evidence="9" id="KW-1185">Reference proteome</keyword>
<keyword evidence="5 7" id="KW-1133">Transmembrane helix</keyword>
<reference evidence="8 9" key="1">
    <citation type="journal article" date="2023" name="Arcadia Sci">
        <title>De novo assembly of a long-read Amblyomma americanum tick genome.</title>
        <authorList>
            <person name="Chou S."/>
            <person name="Poskanzer K.E."/>
            <person name="Rollins M."/>
            <person name="Thuy-Boun P.S."/>
        </authorList>
    </citation>
    <scope>NUCLEOTIDE SEQUENCE [LARGE SCALE GENOMIC DNA]</scope>
    <source>
        <strain evidence="8">F_SG_1</strain>
        <tissue evidence="8">Salivary glands</tissue>
    </source>
</reference>
<dbReference type="PRINTS" id="PR01130">
    <property type="entry name" value="DERENTRNSPRT"/>
</dbReference>
<feature type="transmembrane region" description="Helical" evidence="7">
    <location>
        <begin position="389"/>
        <end position="411"/>
    </location>
</feature>
<evidence type="ECO:0000256" key="4">
    <source>
        <dbReference type="ARBA" id="ARBA00022692"/>
    </source>
</evidence>
<dbReference type="PIRSF" id="PIRSF016379">
    <property type="entry name" value="ENT"/>
    <property type="match status" value="1"/>
</dbReference>
<dbReference type="PANTHER" id="PTHR10332">
    <property type="entry name" value="EQUILIBRATIVE NUCLEOSIDE TRANSPORTER"/>
    <property type="match status" value="1"/>
</dbReference>
<gene>
    <name evidence="8" type="ORF">V5799_019959</name>
</gene>
<dbReference type="EMBL" id="JARKHS020010470">
    <property type="protein sequence ID" value="KAK8778695.1"/>
    <property type="molecule type" value="Genomic_DNA"/>
</dbReference>
<protein>
    <recommendedName>
        <fullName evidence="10">Equilibrative nucleoside transporter 1</fullName>
    </recommendedName>
</protein>
<dbReference type="PANTHER" id="PTHR10332:SF88">
    <property type="entry name" value="EQUILIBRATIVE NUCLEOSIDE TRANSPORTER 1, ISOFORM A"/>
    <property type="match status" value="1"/>
</dbReference>
<sequence>MDGDVPTYRRNFRTTLALEGDKAPLIRGAAASETTGGPEVSRSVTLRAADDVDSSVDDPLLVPGSPPPFALPVDRYYFVRNVFLLLGVVVILPWNFITNASDFWMYKFRNVSAPYDYSYTHKTPLQAHVFGAFSVASTFPSLIAVYLGTLFNHKIRQETRNILGFSLCIAFFAILTAFVKVNTDNWQVEFFIVAVVLVALLNAFVSWLQGGVMGLAALLPSDYMHNLVIGMAVGGLFASILQIICLTGHTDPTAAGLAYFICAIFVFVVTLACFVAMLSTDFFIHFMKHPEASIQNLVSLSDLEITVSPLLVLRKVWPQALSALYALCVTQAVFPAITVLIVSSNVGSGSLWTGRFFLPVCCYLLFNTGDLCGRIACSYLPLDERHEKVVLFLSLARTVFIPLFMLCNAHPRHYLPVIFDSDVAFVLLMATFSFSNGYLLCASMLQVSRKVESYLQERAGFLMCSAIMTGLTIGGFLTVLLVKLL</sequence>
<evidence type="ECO:0000256" key="7">
    <source>
        <dbReference type="SAM" id="Phobius"/>
    </source>
</evidence>
<evidence type="ECO:0000256" key="1">
    <source>
        <dbReference type="ARBA" id="ARBA00004141"/>
    </source>
</evidence>
<name>A0AAQ4EVS3_AMBAM</name>
<keyword evidence="4 7" id="KW-0812">Transmembrane</keyword>
<feature type="transmembrane region" description="Helical" evidence="7">
    <location>
        <begin position="459"/>
        <end position="482"/>
    </location>
</feature>
<evidence type="ECO:0000313" key="8">
    <source>
        <dbReference type="EMBL" id="KAK8778695.1"/>
    </source>
</evidence>
<dbReference type="Proteomes" id="UP001321473">
    <property type="component" value="Unassembled WGS sequence"/>
</dbReference>
<feature type="transmembrane region" description="Helical" evidence="7">
    <location>
        <begin position="77"/>
        <end position="97"/>
    </location>
</feature>
<evidence type="ECO:0000256" key="6">
    <source>
        <dbReference type="ARBA" id="ARBA00023136"/>
    </source>
</evidence>